<keyword evidence="2" id="KW-0689">Ribosomal protein</keyword>
<dbReference type="InterPro" id="IPR028364">
    <property type="entry name" value="Ribosomal_uL1/biogenesis"/>
</dbReference>
<evidence type="ECO:0000256" key="1">
    <source>
        <dbReference type="ARBA" id="ARBA00010531"/>
    </source>
</evidence>
<dbReference type="SUPFAM" id="SSF56808">
    <property type="entry name" value="Ribosomal protein L1"/>
    <property type="match status" value="1"/>
</dbReference>
<dbReference type="GO" id="GO:0003735">
    <property type="term" value="F:structural constituent of ribosome"/>
    <property type="evidence" value="ECO:0007669"/>
    <property type="project" value="InterPro"/>
</dbReference>
<evidence type="ECO:0000256" key="2">
    <source>
        <dbReference type="ARBA" id="ARBA00022980"/>
    </source>
</evidence>
<dbReference type="PANTHER" id="PTHR36427:SF3">
    <property type="entry name" value="LARGE RIBOSOMAL SUBUNIT PROTEIN UL1M"/>
    <property type="match status" value="1"/>
</dbReference>
<accession>A0A9J6HAT8</accession>
<comment type="caution">
    <text evidence="5">The sequence shown here is derived from an EMBL/GenBank/DDBJ whole genome shotgun (WGS) entry which is preliminary data.</text>
</comment>
<evidence type="ECO:0000256" key="3">
    <source>
        <dbReference type="ARBA" id="ARBA00023274"/>
    </source>
</evidence>
<comment type="similarity">
    <text evidence="1">Belongs to the universal ribosomal protein uL1 family.</text>
</comment>
<dbReference type="InterPro" id="IPR002143">
    <property type="entry name" value="Ribosomal_uL1"/>
</dbReference>
<dbReference type="PANTHER" id="PTHR36427">
    <property type="entry name" value="54S RIBOSOMAL PROTEIN L1, MITOCHONDRIAL"/>
    <property type="match status" value="1"/>
</dbReference>
<dbReference type="Gene3D" id="3.40.50.790">
    <property type="match status" value="1"/>
</dbReference>
<dbReference type="InterPro" id="IPR023674">
    <property type="entry name" value="Ribosomal_uL1-like"/>
</dbReference>
<organism evidence="5 6">
    <name type="scientific">Haemaphysalis longicornis</name>
    <name type="common">Bush tick</name>
    <dbReference type="NCBI Taxonomy" id="44386"/>
    <lineage>
        <taxon>Eukaryota</taxon>
        <taxon>Metazoa</taxon>
        <taxon>Ecdysozoa</taxon>
        <taxon>Arthropoda</taxon>
        <taxon>Chelicerata</taxon>
        <taxon>Arachnida</taxon>
        <taxon>Acari</taxon>
        <taxon>Parasitiformes</taxon>
        <taxon>Ixodida</taxon>
        <taxon>Ixodoidea</taxon>
        <taxon>Ixodidae</taxon>
        <taxon>Haemaphysalinae</taxon>
        <taxon>Haemaphysalis</taxon>
    </lineage>
</organism>
<dbReference type="AlphaFoldDB" id="A0A9J6HAT8"/>
<dbReference type="VEuPathDB" id="VectorBase:HLOH_058020"/>
<evidence type="ECO:0000256" key="4">
    <source>
        <dbReference type="ARBA" id="ARBA00035241"/>
    </source>
</evidence>
<sequence length="217" mass="24472">MSVNVPQEAVLRCVNAVLEQSARKPWGFPESVLLHVGLKKFDPRKDKTFRGSFTLKHVPKAKFQVCVFADEDHCIEARDKDLVFMDKDTIRRLSKSINKVNKLPKKYDGFLASSSLVNTLPGVLRRVLREVRKEPVSVANGELLTEKIEQLKTTAKFRVTKLGSLCVRVGNVKMPADALAENVNDTIVYLESLLTHDWQNVKSLKLMSSKGSPQRLL</sequence>
<gene>
    <name evidence="5" type="ORF">HPB48_025708</name>
</gene>
<dbReference type="GO" id="GO:0006412">
    <property type="term" value="P:translation"/>
    <property type="evidence" value="ECO:0007669"/>
    <property type="project" value="InterPro"/>
</dbReference>
<dbReference type="Pfam" id="PF00687">
    <property type="entry name" value="Ribosomal_L1"/>
    <property type="match status" value="1"/>
</dbReference>
<dbReference type="Proteomes" id="UP000821853">
    <property type="component" value="Unassembled WGS sequence"/>
</dbReference>
<evidence type="ECO:0000313" key="6">
    <source>
        <dbReference type="Proteomes" id="UP000821853"/>
    </source>
</evidence>
<keyword evidence="6" id="KW-1185">Reference proteome</keyword>
<dbReference type="GO" id="GO:0003723">
    <property type="term" value="F:RNA binding"/>
    <property type="evidence" value="ECO:0007669"/>
    <property type="project" value="InterPro"/>
</dbReference>
<dbReference type="GO" id="GO:0015934">
    <property type="term" value="C:large ribosomal subunit"/>
    <property type="evidence" value="ECO:0007669"/>
    <property type="project" value="InterPro"/>
</dbReference>
<reference evidence="5 6" key="1">
    <citation type="journal article" date="2020" name="Cell">
        <title>Large-Scale Comparative Analyses of Tick Genomes Elucidate Their Genetic Diversity and Vector Capacities.</title>
        <authorList>
            <consortium name="Tick Genome and Microbiome Consortium (TIGMIC)"/>
            <person name="Jia N."/>
            <person name="Wang J."/>
            <person name="Shi W."/>
            <person name="Du L."/>
            <person name="Sun Y."/>
            <person name="Zhan W."/>
            <person name="Jiang J.F."/>
            <person name="Wang Q."/>
            <person name="Zhang B."/>
            <person name="Ji P."/>
            <person name="Bell-Sakyi L."/>
            <person name="Cui X.M."/>
            <person name="Yuan T.T."/>
            <person name="Jiang B.G."/>
            <person name="Yang W.F."/>
            <person name="Lam T.T."/>
            <person name="Chang Q.C."/>
            <person name="Ding S.J."/>
            <person name="Wang X.J."/>
            <person name="Zhu J.G."/>
            <person name="Ruan X.D."/>
            <person name="Zhao L."/>
            <person name="Wei J.T."/>
            <person name="Ye R.Z."/>
            <person name="Que T.C."/>
            <person name="Du C.H."/>
            <person name="Zhou Y.H."/>
            <person name="Cheng J.X."/>
            <person name="Dai P.F."/>
            <person name="Guo W.B."/>
            <person name="Han X.H."/>
            <person name="Huang E.J."/>
            <person name="Li L.F."/>
            <person name="Wei W."/>
            <person name="Gao Y.C."/>
            <person name="Liu J.Z."/>
            <person name="Shao H.Z."/>
            <person name="Wang X."/>
            <person name="Wang C.C."/>
            <person name="Yang T.C."/>
            <person name="Huo Q.B."/>
            <person name="Li W."/>
            <person name="Chen H.Y."/>
            <person name="Chen S.E."/>
            <person name="Zhou L.G."/>
            <person name="Ni X.B."/>
            <person name="Tian J.H."/>
            <person name="Sheng Y."/>
            <person name="Liu T."/>
            <person name="Pan Y.S."/>
            <person name="Xia L.Y."/>
            <person name="Li J."/>
            <person name="Zhao F."/>
            <person name="Cao W.C."/>
        </authorList>
    </citation>
    <scope>NUCLEOTIDE SEQUENCE [LARGE SCALE GENOMIC DNA]</scope>
    <source>
        <strain evidence="5">HaeL-2018</strain>
    </source>
</reference>
<dbReference type="OrthoDB" id="10251727at2759"/>
<dbReference type="CDD" id="cd00403">
    <property type="entry name" value="Ribosomal_L1"/>
    <property type="match status" value="1"/>
</dbReference>
<evidence type="ECO:0000313" key="5">
    <source>
        <dbReference type="EMBL" id="KAH9383885.1"/>
    </source>
</evidence>
<dbReference type="PIRSF" id="PIRSF002155">
    <property type="entry name" value="Ribosomal_L1"/>
    <property type="match status" value="1"/>
</dbReference>
<proteinExistence type="inferred from homology"/>
<keyword evidence="3" id="KW-0687">Ribonucleoprotein</keyword>
<dbReference type="EMBL" id="JABSTR010001276">
    <property type="protein sequence ID" value="KAH9383885.1"/>
    <property type="molecule type" value="Genomic_DNA"/>
</dbReference>
<dbReference type="InterPro" id="IPR016095">
    <property type="entry name" value="Ribosomal_uL1_3-a/b-sand"/>
</dbReference>
<dbReference type="Gene3D" id="3.30.190.20">
    <property type="match status" value="1"/>
</dbReference>
<protein>
    <recommendedName>
        <fullName evidence="4">Large ribosomal subunit protein uL1</fullName>
    </recommendedName>
</protein>
<name>A0A9J6HAT8_HAELO</name>